<gene>
    <name evidence="2" type="ORF">TIFTF001_010457</name>
</gene>
<dbReference type="EMBL" id="BTGU01000012">
    <property type="protein sequence ID" value="GMN41232.1"/>
    <property type="molecule type" value="Genomic_DNA"/>
</dbReference>
<organism evidence="2 3">
    <name type="scientific">Ficus carica</name>
    <name type="common">Common fig</name>
    <dbReference type="NCBI Taxonomy" id="3494"/>
    <lineage>
        <taxon>Eukaryota</taxon>
        <taxon>Viridiplantae</taxon>
        <taxon>Streptophyta</taxon>
        <taxon>Embryophyta</taxon>
        <taxon>Tracheophyta</taxon>
        <taxon>Spermatophyta</taxon>
        <taxon>Magnoliopsida</taxon>
        <taxon>eudicotyledons</taxon>
        <taxon>Gunneridae</taxon>
        <taxon>Pentapetalae</taxon>
        <taxon>rosids</taxon>
        <taxon>fabids</taxon>
        <taxon>Rosales</taxon>
        <taxon>Moraceae</taxon>
        <taxon>Ficeae</taxon>
        <taxon>Ficus</taxon>
    </lineage>
</organism>
<protein>
    <recommendedName>
        <fullName evidence="1">KIB1-4 beta-propeller domain-containing protein</fullName>
    </recommendedName>
</protein>
<reference evidence="2" key="1">
    <citation type="submission" date="2023-07" db="EMBL/GenBank/DDBJ databases">
        <title>draft genome sequence of fig (Ficus carica).</title>
        <authorList>
            <person name="Takahashi T."/>
            <person name="Nishimura K."/>
        </authorList>
    </citation>
    <scope>NUCLEOTIDE SEQUENCE</scope>
</reference>
<dbReference type="InterPro" id="IPR050942">
    <property type="entry name" value="F-box_BR-signaling"/>
</dbReference>
<name>A0AA88D4J3_FICCA</name>
<dbReference type="PANTHER" id="PTHR44259">
    <property type="entry name" value="OS07G0183000 PROTEIN-RELATED"/>
    <property type="match status" value="1"/>
</dbReference>
<proteinExistence type="predicted"/>
<evidence type="ECO:0000313" key="3">
    <source>
        <dbReference type="Proteomes" id="UP001187192"/>
    </source>
</evidence>
<comment type="caution">
    <text evidence="2">The sequence shown here is derived from an EMBL/GenBank/DDBJ whole genome shotgun (WGS) entry which is preliminary data.</text>
</comment>
<dbReference type="Proteomes" id="UP001187192">
    <property type="component" value="Unassembled WGS sequence"/>
</dbReference>
<evidence type="ECO:0000313" key="2">
    <source>
        <dbReference type="EMBL" id="GMN41232.1"/>
    </source>
</evidence>
<keyword evidence="3" id="KW-1185">Reference proteome</keyword>
<feature type="domain" description="KIB1-4 beta-propeller" evidence="1">
    <location>
        <begin position="18"/>
        <end position="266"/>
    </location>
</feature>
<dbReference type="AlphaFoldDB" id="A0AA88D4J3"/>
<dbReference type="InterPro" id="IPR005174">
    <property type="entry name" value="KIB1-4_b-propeller"/>
</dbReference>
<dbReference type="PANTHER" id="PTHR44259:SF107">
    <property type="entry name" value="F-BOX PROTEIN SKIP23-LIKE"/>
    <property type="match status" value="1"/>
</dbReference>
<evidence type="ECO:0000259" key="1">
    <source>
        <dbReference type="Pfam" id="PF03478"/>
    </source>
</evidence>
<sequence length="297" mass="34232">MLLFPCEEADTWTIYTVMNKKFLDLKLSLSYKKNFSGSSEGWLVISNKDHTVTLHKPEFIAKNEENNQVSTTSIYLPYVSPPVEIEDTESWDPEDLEFLAELNDRIVVKALITADPLTNPDKCIIFVIHGEFNELACIRLNKDTTWIKSAEKFFEDIVHYNNKVYTVDFHGKLMSLDIAVAEPSPSAMKCVAPSFRFRTHTKRYLVESRGELFQVLRFFSTVDKIRSTRTFRVYMMDFEKEQWVEINNLGGAAFFVGDSSSTSVLVLRECIKNPMIMGMRFAADSIVYIPFILIYCN</sequence>
<accession>A0AA88D4J3</accession>
<dbReference type="Pfam" id="PF03478">
    <property type="entry name" value="Beta-prop_KIB1-4"/>
    <property type="match status" value="1"/>
</dbReference>